<evidence type="ECO:0000256" key="12">
    <source>
        <dbReference type="ARBA" id="ARBA00049255"/>
    </source>
</evidence>
<dbReference type="HAMAP" id="MF_00281">
    <property type="entry name" value="Phe_tRNA_synth_alpha1"/>
    <property type="match status" value="1"/>
</dbReference>
<evidence type="ECO:0000256" key="3">
    <source>
        <dbReference type="ARBA" id="ARBA00011209"/>
    </source>
</evidence>
<dbReference type="CDD" id="cd00496">
    <property type="entry name" value="PheRS_alpha_core"/>
    <property type="match status" value="1"/>
</dbReference>
<feature type="domain" description="Aminoacyl-transfer RNA synthetases class-II family profile" evidence="14">
    <location>
        <begin position="128"/>
        <end position="336"/>
    </location>
</feature>
<dbReference type="InterPro" id="IPR004529">
    <property type="entry name" value="Phe-tRNA-synth_IIc_asu"/>
</dbReference>
<sequence>MRGEAFCFERKELMDLFDKLKELHEEGLKQINKATDEQTLNKVRVELVGRKGELTKILHSMRDVAPENRREVGQKVNELRDLFNTQLDAAKEQIVKAVLAKRLEEEKIDVTLPGRQGHLGSKHPINIILDDLESYFIGMGYKVVQGPEIETDHYCFEMMNLPKDHPARDMQATFYIDNENLLRSQTSGDQARVLEKHDFSKGPLKMVGPGKVYRRDDDDATHSHQFMQMEGLVIDKNVTMGDLKGTLEMIAKHIFGQDRATRLRPSYFPFTEPSVEMDVSCFNCDGKGCPICKYTGWIEVLGAGMVHPNVLENAGVDSSVYGGFAFGVGLDRFAILKYGIDDIRDFYTNDVRFLEQFRKEEK</sequence>
<keyword evidence="9 13" id="KW-0460">Magnesium</keyword>
<evidence type="ECO:0000256" key="8">
    <source>
        <dbReference type="ARBA" id="ARBA00022840"/>
    </source>
</evidence>
<keyword evidence="16" id="KW-1185">Reference proteome</keyword>
<comment type="subcellular location">
    <subcellularLocation>
        <location evidence="1 13">Cytoplasm</location>
    </subcellularLocation>
</comment>
<dbReference type="InterPro" id="IPR004188">
    <property type="entry name" value="Phe-tRNA_ligase_II_N"/>
</dbReference>
<organism evidence="15 16">
    <name type="scientific">Lactobacillus ultunensis DSM 16047</name>
    <dbReference type="NCBI Taxonomy" id="525365"/>
    <lineage>
        <taxon>Bacteria</taxon>
        <taxon>Bacillati</taxon>
        <taxon>Bacillota</taxon>
        <taxon>Bacilli</taxon>
        <taxon>Lactobacillales</taxon>
        <taxon>Lactobacillaceae</taxon>
        <taxon>Lactobacillus</taxon>
    </lineage>
</organism>
<dbReference type="STRING" id="525365.HMPREF0548_0334"/>
<keyword evidence="10 13" id="KW-0648">Protein biosynthesis</keyword>
<keyword evidence="11 13" id="KW-0030">Aminoacyl-tRNA synthetase</keyword>
<keyword evidence="4 13" id="KW-0963">Cytoplasm</keyword>
<name>C2EKS6_9LACO</name>
<keyword evidence="8 13" id="KW-0067">ATP-binding</keyword>
<comment type="catalytic activity">
    <reaction evidence="12 13">
        <text>tRNA(Phe) + L-phenylalanine + ATP = L-phenylalanyl-tRNA(Phe) + AMP + diphosphate + H(+)</text>
        <dbReference type="Rhea" id="RHEA:19413"/>
        <dbReference type="Rhea" id="RHEA-COMP:9668"/>
        <dbReference type="Rhea" id="RHEA-COMP:9699"/>
        <dbReference type="ChEBI" id="CHEBI:15378"/>
        <dbReference type="ChEBI" id="CHEBI:30616"/>
        <dbReference type="ChEBI" id="CHEBI:33019"/>
        <dbReference type="ChEBI" id="CHEBI:58095"/>
        <dbReference type="ChEBI" id="CHEBI:78442"/>
        <dbReference type="ChEBI" id="CHEBI:78531"/>
        <dbReference type="ChEBI" id="CHEBI:456215"/>
        <dbReference type="EC" id="6.1.1.20"/>
    </reaction>
</comment>
<keyword evidence="5 13" id="KW-0436">Ligase</keyword>
<comment type="similarity">
    <text evidence="2 13">Belongs to the class-II aminoacyl-tRNA synthetase family. Phe-tRNA synthetase alpha subunit type 1 subfamily.</text>
</comment>
<comment type="caution">
    <text evidence="15">The sequence shown here is derived from an EMBL/GenBank/DDBJ whole genome shotgun (WGS) entry which is preliminary data.</text>
</comment>
<proteinExistence type="inferred from homology"/>
<evidence type="ECO:0000256" key="2">
    <source>
        <dbReference type="ARBA" id="ARBA00010207"/>
    </source>
</evidence>
<evidence type="ECO:0000256" key="13">
    <source>
        <dbReference type="HAMAP-Rule" id="MF_00281"/>
    </source>
</evidence>
<evidence type="ECO:0000256" key="11">
    <source>
        <dbReference type="ARBA" id="ARBA00023146"/>
    </source>
</evidence>
<dbReference type="GO" id="GO:0004826">
    <property type="term" value="F:phenylalanine-tRNA ligase activity"/>
    <property type="evidence" value="ECO:0007669"/>
    <property type="project" value="UniProtKB-UniRule"/>
</dbReference>
<evidence type="ECO:0000259" key="14">
    <source>
        <dbReference type="PROSITE" id="PS50862"/>
    </source>
</evidence>
<evidence type="ECO:0000313" key="15">
    <source>
        <dbReference type="EMBL" id="EEJ72873.1"/>
    </source>
</evidence>
<dbReference type="eggNOG" id="COG0016">
    <property type="taxonomic scope" value="Bacteria"/>
</dbReference>
<dbReference type="EC" id="6.1.1.20" evidence="13"/>
<dbReference type="SUPFAM" id="SSF46589">
    <property type="entry name" value="tRNA-binding arm"/>
    <property type="match status" value="1"/>
</dbReference>
<dbReference type="PATRIC" id="fig|525365.8.peg.57"/>
<keyword evidence="7 13" id="KW-0547">Nucleotide-binding</keyword>
<reference evidence="15 16" key="1">
    <citation type="submission" date="2009-01" db="EMBL/GenBank/DDBJ databases">
        <authorList>
            <person name="Qin X."/>
            <person name="Bachman B."/>
            <person name="Battles P."/>
            <person name="Bell A."/>
            <person name="Bess C."/>
            <person name="Bickham C."/>
            <person name="Chaboub L."/>
            <person name="Chen D."/>
            <person name="Coyle M."/>
            <person name="Deiros D.R."/>
            <person name="Dinh H."/>
            <person name="Forbes L."/>
            <person name="Fowler G."/>
            <person name="Francisco L."/>
            <person name="Fu Q."/>
            <person name="Gubbala S."/>
            <person name="Hale W."/>
            <person name="Han Y."/>
            <person name="Hemphill L."/>
            <person name="Highlander S.K."/>
            <person name="Hirani K."/>
            <person name="Hogues M."/>
            <person name="Jackson L."/>
            <person name="Jakkamsetti A."/>
            <person name="Javaid M."/>
            <person name="Jiang H."/>
            <person name="Korchina V."/>
            <person name="Kovar C."/>
            <person name="Lara F."/>
            <person name="Lee S."/>
            <person name="Mata R."/>
            <person name="Mathew T."/>
            <person name="Moen C."/>
            <person name="Morales K."/>
            <person name="Munidasa M."/>
            <person name="Nazareth L."/>
            <person name="Ngo R."/>
            <person name="Nguyen L."/>
            <person name="Okwuonu G."/>
            <person name="Ongeri F."/>
            <person name="Patil S."/>
            <person name="Petrosino J."/>
            <person name="Pham C."/>
            <person name="Pham P."/>
            <person name="Pu L.-L."/>
            <person name="Puazo M."/>
            <person name="Raj R."/>
            <person name="Reid J."/>
            <person name="Rouhana J."/>
            <person name="Saada N."/>
            <person name="Shang Y."/>
            <person name="Simmons D."/>
            <person name="Thornton R."/>
            <person name="Warren J."/>
            <person name="Weissenberger G."/>
            <person name="Zhang J."/>
            <person name="Zhang L."/>
            <person name="Zhou C."/>
            <person name="Zhu D."/>
            <person name="Muzny D."/>
            <person name="Worley K."/>
            <person name="Gibbs R."/>
        </authorList>
    </citation>
    <scope>NUCLEOTIDE SEQUENCE [LARGE SCALE GENOMIC DNA]</scope>
    <source>
        <strain evidence="15 16">DSM 16047</strain>
    </source>
</reference>
<feature type="binding site" evidence="13">
    <location>
        <position position="272"/>
    </location>
    <ligand>
        <name>Mg(2+)</name>
        <dbReference type="ChEBI" id="CHEBI:18420"/>
        <note>shared with beta subunit</note>
    </ligand>
</feature>
<evidence type="ECO:0000256" key="9">
    <source>
        <dbReference type="ARBA" id="ARBA00022842"/>
    </source>
</evidence>
<dbReference type="FunFam" id="3.30.930.10:FF:000003">
    <property type="entry name" value="Phenylalanine--tRNA ligase alpha subunit"/>
    <property type="match status" value="1"/>
</dbReference>
<keyword evidence="6 13" id="KW-0479">Metal-binding</keyword>
<dbReference type="Gene3D" id="3.30.930.10">
    <property type="entry name" value="Bira Bifunctional Protein, Domain 2"/>
    <property type="match status" value="1"/>
</dbReference>
<dbReference type="Pfam" id="PF01409">
    <property type="entry name" value="tRNA-synt_2d"/>
    <property type="match status" value="1"/>
</dbReference>
<evidence type="ECO:0000256" key="5">
    <source>
        <dbReference type="ARBA" id="ARBA00022598"/>
    </source>
</evidence>
<dbReference type="InterPro" id="IPR006195">
    <property type="entry name" value="aa-tRNA-synth_II"/>
</dbReference>
<dbReference type="InterPro" id="IPR045864">
    <property type="entry name" value="aa-tRNA-synth_II/BPL/LPL"/>
</dbReference>
<dbReference type="HOGENOM" id="CLU_025086_0_1_9"/>
<dbReference type="EMBL" id="ACGU01000014">
    <property type="protein sequence ID" value="EEJ72873.1"/>
    <property type="molecule type" value="Genomic_DNA"/>
</dbReference>
<dbReference type="GO" id="GO:0005524">
    <property type="term" value="F:ATP binding"/>
    <property type="evidence" value="ECO:0007669"/>
    <property type="project" value="UniProtKB-UniRule"/>
</dbReference>
<dbReference type="Proteomes" id="UP000005583">
    <property type="component" value="Unassembled WGS sequence"/>
</dbReference>
<dbReference type="InterPro" id="IPR010978">
    <property type="entry name" value="tRNA-bd_arm"/>
</dbReference>
<protein>
    <recommendedName>
        <fullName evidence="13">Phenylalanine--tRNA ligase alpha subunit</fullName>
        <ecNumber evidence="13">6.1.1.20</ecNumber>
    </recommendedName>
    <alternativeName>
        <fullName evidence="13">Phenylalanyl-tRNA synthetase alpha subunit</fullName>
        <shortName evidence="13">PheRS</shortName>
    </alternativeName>
</protein>
<dbReference type="NCBIfam" id="TIGR00468">
    <property type="entry name" value="pheS"/>
    <property type="match status" value="1"/>
</dbReference>
<evidence type="ECO:0000256" key="10">
    <source>
        <dbReference type="ARBA" id="ARBA00022917"/>
    </source>
</evidence>
<dbReference type="InterPro" id="IPR002319">
    <property type="entry name" value="Phenylalanyl-tRNA_Synthase"/>
</dbReference>
<dbReference type="GO" id="GO:0140096">
    <property type="term" value="F:catalytic activity, acting on a protein"/>
    <property type="evidence" value="ECO:0007669"/>
    <property type="project" value="UniProtKB-ARBA"/>
</dbReference>
<gene>
    <name evidence="13 15" type="primary">pheS</name>
    <name evidence="15" type="ORF">HMPREF0548_0334</name>
</gene>
<dbReference type="AlphaFoldDB" id="C2EKS6"/>
<dbReference type="GO" id="GO:0000049">
    <property type="term" value="F:tRNA binding"/>
    <property type="evidence" value="ECO:0007669"/>
    <property type="project" value="InterPro"/>
</dbReference>
<comment type="subunit">
    <text evidence="3 13">Tetramer of two alpha and two beta subunits.</text>
</comment>
<dbReference type="GO" id="GO:0000287">
    <property type="term" value="F:magnesium ion binding"/>
    <property type="evidence" value="ECO:0007669"/>
    <property type="project" value="UniProtKB-UniRule"/>
</dbReference>
<evidence type="ECO:0000256" key="7">
    <source>
        <dbReference type="ARBA" id="ARBA00022741"/>
    </source>
</evidence>
<dbReference type="InterPro" id="IPR022911">
    <property type="entry name" value="Phe_tRNA_ligase_alpha1_bac"/>
</dbReference>
<accession>C2EKS6</accession>
<dbReference type="SUPFAM" id="SSF55681">
    <property type="entry name" value="Class II aaRS and biotin synthetases"/>
    <property type="match status" value="1"/>
</dbReference>
<dbReference type="PROSITE" id="PS50862">
    <property type="entry name" value="AA_TRNA_LIGASE_II"/>
    <property type="match status" value="1"/>
</dbReference>
<dbReference type="GO" id="GO:0006432">
    <property type="term" value="P:phenylalanyl-tRNA aminoacylation"/>
    <property type="evidence" value="ECO:0007669"/>
    <property type="project" value="UniProtKB-UniRule"/>
</dbReference>
<evidence type="ECO:0000256" key="4">
    <source>
        <dbReference type="ARBA" id="ARBA00022490"/>
    </source>
</evidence>
<comment type="cofactor">
    <cofactor evidence="13">
        <name>Mg(2+)</name>
        <dbReference type="ChEBI" id="CHEBI:18420"/>
    </cofactor>
    <text evidence="13">Binds 2 magnesium ions per tetramer.</text>
</comment>
<evidence type="ECO:0000313" key="16">
    <source>
        <dbReference type="Proteomes" id="UP000005583"/>
    </source>
</evidence>
<dbReference type="GO" id="GO:0016740">
    <property type="term" value="F:transferase activity"/>
    <property type="evidence" value="ECO:0007669"/>
    <property type="project" value="UniProtKB-ARBA"/>
</dbReference>
<dbReference type="GO" id="GO:0005737">
    <property type="term" value="C:cytoplasm"/>
    <property type="evidence" value="ECO:0007669"/>
    <property type="project" value="UniProtKB-SubCell"/>
</dbReference>
<dbReference type="PANTHER" id="PTHR11538">
    <property type="entry name" value="PHENYLALANYL-TRNA SYNTHETASE"/>
    <property type="match status" value="1"/>
</dbReference>
<dbReference type="Pfam" id="PF02912">
    <property type="entry name" value="Phe_tRNA-synt_N"/>
    <property type="match status" value="1"/>
</dbReference>
<dbReference type="PANTHER" id="PTHR11538:SF41">
    <property type="entry name" value="PHENYLALANINE--TRNA LIGASE, MITOCHONDRIAL"/>
    <property type="match status" value="1"/>
</dbReference>
<evidence type="ECO:0000256" key="6">
    <source>
        <dbReference type="ARBA" id="ARBA00022723"/>
    </source>
</evidence>
<evidence type="ECO:0000256" key="1">
    <source>
        <dbReference type="ARBA" id="ARBA00004496"/>
    </source>
</evidence>